<dbReference type="Gene3D" id="3.30.1490.30">
    <property type="match status" value="1"/>
</dbReference>
<keyword evidence="18" id="KW-1185">Reference proteome</keyword>
<keyword evidence="5" id="KW-0479">Metal-binding</keyword>
<dbReference type="EnsemblProtists" id="PYU1_T011449">
    <property type="protein sequence ID" value="PYU1_T011449"/>
    <property type="gene ID" value="PYU1_G011424"/>
</dbReference>
<dbReference type="SMART" id="SM00433">
    <property type="entry name" value="TOP2c"/>
    <property type="match status" value="1"/>
</dbReference>
<evidence type="ECO:0000259" key="15">
    <source>
        <dbReference type="PROSITE" id="PS50880"/>
    </source>
</evidence>
<dbReference type="SMR" id="K3X2K0"/>
<dbReference type="InterPro" id="IPR001241">
    <property type="entry name" value="Topo_IIA"/>
</dbReference>
<feature type="compositionally biased region" description="Acidic residues" evidence="14">
    <location>
        <begin position="1495"/>
        <end position="1505"/>
    </location>
</feature>
<dbReference type="FunFam" id="3.30.1360.40:FF:000003">
    <property type="entry name" value="DNA topoisomerase 2"/>
    <property type="match status" value="1"/>
</dbReference>
<feature type="compositionally biased region" description="Acidic residues" evidence="14">
    <location>
        <begin position="1513"/>
        <end position="1522"/>
    </location>
</feature>
<dbReference type="GO" id="GO:0005634">
    <property type="term" value="C:nucleus"/>
    <property type="evidence" value="ECO:0007669"/>
    <property type="project" value="TreeGrafter"/>
</dbReference>
<dbReference type="Gene3D" id="3.90.199.10">
    <property type="entry name" value="Topoisomerase II, domain 5"/>
    <property type="match status" value="1"/>
</dbReference>
<evidence type="ECO:0000256" key="12">
    <source>
        <dbReference type="PROSITE-ProRule" id="PRU01384"/>
    </source>
</evidence>
<dbReference type="GO" id="GO:0000712">
    <property type="term" value="P:resolution of meiotic recombination intermediates"/>
    <property type="evidence" value="ECO:0007669"/>
    <property type="project" value="TreeGrafter"/>
</dbReference>
<dbReference type="CDD" id="cd16930">
    <property type="entry name" value="HATPase_TopII-like"/>
    <property type="match status" value="1"/>
</dbReference>
<evidence type="ECO:0000313" key="17">
    <source>
        <dbReference type="EnsemblProtists" id="PYU1_T011449"/>
    </source>
</evidence>
<dbReference type="InterPro" id="IPR003594">
    <property type="entry name" value="HATPase_dom"/>
</dbReference>
<comment type="subunit">
    <text evidence="13">Homodimer.</text>
</comment>
<evidence type="ECO:0000256" key="2">
    <source>
        <dbReference type="ARBA" id="ARBA00001913"/>
    </source>
</evidence>
<evidence type="ECO:0000256" key="13">
    <source>
        <dbReference type="RuleBase" id="RU362094"/>
    </source>
</evidence>
<dbReference type="InterPro" id="IPR034157">
    <property type="entry name" value="TOPRIM_TopoII"/>
</dbReference>
<evidence type="ECO:0000256" key="10">
    <source>
        <dbReference type="ARBA" id="ARBA00023125"/>
    </source>
</evidence>
<dbReference type="Pfam" id="PF00521">
    <property type="entry name" value="DNA_topoisoIV"/>
    <property type="match status" value="1"/>
</dbReference>
<dbReference type="GO" id="GO:0046872">
    <property type="term" value="F:metal ion binding"/>
    <property type="evidence" value="ECO:0007669"/>
    <property type="project" value="UniProtKB-KW"/>
</dbReference>
<dbReference type="PROSITE" id="PS00177">
    <property type="entry name" value="TOPOISOMERASE_II"/>
    <property type="match status" value="1"/>
</dbReference>
<dbReference type="GO" id="GO:0003918">
    <property type="term" value="F:DNA topoisomerase type II (double strand cut, ATP-hydrolyzing) activity"/>
    <property type="evidence" value="ECO:0007669"/>
    <property type="project" value="UniProtKB-UniRule"/>
</dbReference>
<keyword evidence="8" id="KW-0460">Magnesium</keyword>
<evidence type="ECO:0000256" key="1">
    <source>
        <dbReference type="ARBA" id="ARBA00000185"/>
    </source>
</evidence>
<dbReference type="FunFam" id="3.30.230.10:FF:000008">
    <property type="entry name" value="DNA topoisomerase 2"/>
    <property type="match status" value="1"/>
</dbReference>
<dbReference type="Pfam" id="PF00204">
    <property type="entry name" value="DNA_gyraseB"/>
    <property type="match status" value="1"/>
</dbReference>
<dbReference type="PANTHER" id="PTHR10169">
    <property type="entry name" value="DNA TOPOISOMERASE/GYRASE"/>
    <property type="match status" value="1"/>
</dbReference>
<dbReference type="PRINTS" id="PR00418">
    <property type="entry name" value="TPI2FAMILY"/>
</dbReference>
<comment type="similarity">
    <text evidence="4 13">Belongs to the type II topoisomerase family.</text>
</comment>
<evidence type="ECO:0000256" key="6">
    <source>
        <dbReference type="ARBA" id="ARBA00022741"/>
    </source>
</evidence>
<dbReference type="CDD" id="cd03365">
    <property type="entry name" value="TOPRIM_TopoIIA"/>
    <property type="match status" value="1"/>
</dbReference>
<dbReference type="HOGENOM" id="CLU_001935_1_1_1"/>
<dbReference type="SMART" id="SM00434">
    <property type="entry name" value="TOP4c"/>
    <property type="match status" value="1"/>
</dbReference>
<dbReference type="eggNOG" id="KOG0355">
    <property type="taxonomic scope" value="Eukaryota"/>
</dbReference>
<dbReference type="PANTHER" id="PTHR10169:SF38">
    <property type="entry name" value="DNA TOPOISOMERASE 2"/>
    <property type="match status" value="1"/>
</dbReference>
<dbReference type="InterPro" id="IPR006171">
    <property type="entry name" value="TOPRIM_dom"/>
</dbReference>
<evidence type="ECO:0000256" key="14">
    <source>
        <dbReference type="SAM" id="MobiDB-lite"/>
    </source>
</evidence>
<evidence type="ECO:0000256" key="9">
    <source>
        <dbReference type="ARBA" id="ARBA00023029"/>
    </source>
</evidence>
<feature type="region of interest" description="Disordered" evidence="14">
    <location>
        <begin position="1148"/>
        <end position="1167"/>
    </location>
</feature>
<dbReference type="Pfam" id="PF01751">
    <property type="entry name" value="Toprim"/>
    <property type="match status" value="1"/>
</dbReference>
<evidence type="ECO:0000259" key="16">
    <source>
        <dbReference type="PROSITE" id="PS52040"/>
    </source>
</evidence>
<feature type="domain" description="Toprim" evidence="15">
    <location>
        <begin position="524"/>
        <end position="638"/>
    </location>
</feature>
<dbReference type="InterPro" id="IPR020568">
    <property type="entry name" value="Ribosomal_Su5_D2-typ_SF"/>
</dbReference>
<dbReference type="CDD" id="cd00187">
    <property type="entry name" value="TOP4c"/>
    <property type="match status" value="1"/>
</dbReference>
<dbReference type="InterPro" id="IPR013506">
    <property type="entry name" value="Topo_IIA_bsu_dom2"/>
</dbReference>
<feature type="region of interest" description="Disordered" evidence="14">
    <location>
        <begin position="336"/>
        <end position="356"/>
    </location>
</feature>
<feature type="compositionally biased region" description="Basic residues" evidence="14">
    <location>
        <begin position="17"/>
        <end position="32"/>
    </location>
</feature>
<dbReference type="InterPro" id="IPR013758">
    <property type="entry name" value="Topo_IIA_A/C_ab"/>
</dbReference>
<organism evidence="17 18">
    <name type="scientific">Globisporangium ultimum (strain ATCC 200006 / CBS 805.95 / DAOM BR144)</name>
    <name type="common">Pythium ultimum</name>
    <dbReference type="NCBI Taxonomy" id="431595"/>
    <lineage>
        <taxon>Eukaryota</taxon>
        <taxon>Sar</taxon>
        <taxon>Stramenopiles</taxon>
        <taxon>Oomycota</taxon>
        <taxon>Peronosporomycetes</taxon>
        <taxon>Pythiales</taxon>
        <taxon>Pythiaceae</taxon>
        <taxon>Globisporangium</taxon>
    </lineage>
</organism>
<dbReference type="InterPro" id="IPR013759">
    <property type="entry name" value="Topo_IIA_B_C"/>
</dbReference>
<reference evidence="17" key="3">
    <citation type="submission" date="2015-02" db="UniProtKB">
        <authorList>
            <consortium name="EnsemblProtists"/>
        </authorList>
    </citation>
    <scope>IDENTIFICATION</scope>
    <source>
        <strain evidence="17">DAOM BR144</strain>
    </source>
</reference>
<reference evidence="18" key="2">
    <citation type="submission" date="2010-04" db="EMBL/GenBank/DDBJ databases">
        <authorList>
            <person name="Buell R."/>
            <person name="Hamilton J."/>
            <person name="Hostetler J."/>
        </authorList>
    </citation>
    <scope>NUCLEOTIDE SEQUENCE [LARGE SCALE GENOMIC DNA]</scope>
    <source>
        <strain evidence="18">DAOM:BR144</strain>
    </source>
</reference>
<dbReference type="SUPFAM" id="SSF54211">
    <property type="entry name" value="Ribosomal protein S5 domain 2-like"/>
    <property type="match status" value="1"/>
</dbReference>
<dbReference type="FunCoup" id="K3X2K0">
    <property type="interactions" value="352"/>
</dbReference>
<dbReference type="Proteomes" id="UP000019132">
    <property type="component" value="Unassembled WGS sequence"/>
</dbReference>
<dbReference type="Gene3D" id="1.10.268.10">
    <property type="entry name" value="Topoisomerase, domain 3"/>
    <property type="match status" value="1"/>
</dbReference>
<dbReference type="EC" id="5.6.2.2" evidence="13"/>
<reference evidence="18" key="1">
    <citation type="journal article" date="2010" name="Genome Biol.">
        <title>Genome sequence of the necrotrophic plant pathogen Pythium ultimum reveals original pathogenicity mechanisms and effector repertoire.</title>
        <authorList>
            <person name="Levesque C.A."/>
            <person name="Brouwer H."/>
            <person name="Cano L."/>
            <person name="Hamilton J.P."/>
            <person name="Holt C."/>
            <person name="Huitema E."/>
            <person name="Raffaele S."/>
            <person name="Robideau G.P."/>
            <person name="Thines M."/>
            <person name="Win J."/>
            <person name="Zerillo M.M."/>
            <person name="Beakes G.W."/>
            <person name="Boore J.L."/>
            <person name="Busam D."/>
            <person name="Dumas B."/>
            <person name="Ferriera S."/>
            <person name="Fuerstenberg S.I."/>
            <person name="Gachon C.M."/>
            <person name="Gaulin E."/>
            <person name="Govers F."/>
            <person name="Grenville-Briggs L."/>
            <person name="Horner N."/>
            <person name="Hostetler J."/>
            <person name="Jiang R.H."/>
            <person name="Johnson J."/>
            <person name="Krajaejun T."/>
            <person name="Lin H."/>
            <person name="Meijer H.J."/>
            <person name="Moore B."/>
            <person name="Morris P."/>
            <person name="Phuntmart V."/>
            <person name="Puiu D."/>
            <person name="Shetty J."/>
            <person name="Stajich J.E."/>
            <person name="Tripathy S."/>
            <person name="Wawra S."/>
            <person name="van West P."/>
            <person name="Whitty B.R."/>
            <person name="Coutinho P.M."/>
            <person name="Henrissat B."/>
            <person name="Martin F."/>
            <person name="Thomas P.D."/>
            <person name="Tyler B.M."/>
            <person name="De Vries R.P."/>
            <person name="Kamoun S."/>
            <person name="Yandell M."/>
            <person name="Tisserat N."/>
            <person name="Buell C.R."/>
        </authorList>
    </citation>
    <scope>NUCLEOTIDE SEQUENCE</scope>
    <source>
        <strain evidence="18">DAOM:BR144</strain>
    </source>
</reference>
<evidence type="ECO:0000256" key="11">
    <source>
        <dbReference type="ARBA" id="ARBA00023235"/>
    </source>
</evidence>
<keyword evidence="6 13" id="KW-0547">Nucleotide-binding</keyword>
<feature type="compositionally biased region" description="Acidic residues" evidence="14">
    <location>
        <begin position="1156"/>
        <end position="1166"/>
    </location>
</feature>
<keyword evidence="10 12" id="KW-0238">DNA-binding</keyword>
<evidence type="ECO:0000256" key="4">
    <source>
        <dbReference type="ARBA" id="ARBA00011080"/>
    </source>
</evidence>
<dbReference type="Gene3D" id="3.30.230.10">
    <property type="match status" value="1"/>
</dbReference>
<dbReference type="PROSITE" id="PS52040">
    <property type="entry name" value="TOPO_IIA"/>
    <property type="match status" value="1"/>
</dbReference>
<evidence type="ECO:0000256" key="7">
    <source>
        <dbReference type="ARBA" id="ARBA00022840"/>
    </source>
</evidence>
<dbReference type="InterPro" id="IPR036890">
    <property type="entry name" value="HATPase_C_sf"/>
</dbReference>
<feature type="compositionally biased region" description="Basic and acidic residues" evidence="14">
    <location>
        <begin position="1457"/>
        <end position="1473"/>
    </location>
</feature>
<dbReference type="Gene3D" id="3.40.50.670">
    <property type="match status" value="1"/>
</dbReference>
<dbReference type="SUPFAM" id="SSF55874">
    <property type="entry name" value="ATPase domain of HSP90 chaperone/DNA topoisomerase II/histidine kinase"/>
    <property type="match status" value="1"/>
</dbReference>
<dbReference type="GO" id="GO:0005524">
    <property type="term" value="F:ATP binding"/>
    <property type="evidence" value="ECO:0007669"/>
    <property type="project" value="UniProtKB-UniRule"/>
</dbReference>
<dbReference type="InterPro" id="IPR031660">
    <property type="entry name" value="TOPRIM_C"/>
</dbReference>
<dbReference type="PRINTS" id="PR01158">
    <property type="entry name" value="TOPISMRASEII"/>
</dbReference>
<feature type="region of interest" description="Disordered" evidence="14">
    <location>
        <begin position="1"/>
        <end position="85"/>
    </location>
</feature>
<dbReference type="STRING" id="431595.K3X2K0"/>
<dbReference type="FunFam" id="3.90.199.10:FF:000002">
    <property type="entry name" value="DNA topoisomerase 2"/>
    <property type="match status" value="1"/>
</dbReference>
<dbReference type="PROSITE" id="PS50880">
    <property type="entry name" value="TOPRIM"/>
    <property type="match status" value="1"/>
</dbReference>
<feature type="compositionally biased region" description="Acidic residues" evidence="14">
    <location>
        <begin position="1374"/>
        <end position="1392"/>
    </location>
</feature>
<dbReference type="Gene3D" id="3.30.565.10">
    <property type="entry name" value="Histidine kinase-like ATPase, C-terminal domain"/>
    <property type="match status" value="1"/>
</dbReference>
<dbReference type="OMA" id="TWTQDFK"/>
<dbReference type="Pfam" id="PF02518">
    <property type="entry name" value="HATPase_c"/>
    <property type="match status" value="1"/>
</dbReference>
<protein>
    <recommendedName>
        <fullName evidence="13">DNA topoisomerase 2</fullName>
        <ecNumber evidence="13">5.6.2.2</ecNumber>
    </recommendedName>
</protein>
<dbReference type="CDD" id="cd03481">
    <property type="entry name" value="TopoIIA_Trans_ScTopoIIA"/>
    <property type="match status" value="1"/>
</dbReference>
<feature type="active site" description="O-(5'-phospho-DNA)-tyrosine intermediate" evidence="12">
    <location>
        <position position="861"/>
    </location>
</feature>
<dbReference type="InParanoid" id="K3X2K0"/>
<dbReference type="InterPro" id="IPR001154">
    <property type="entry name" value="TopoII_euk"/>
</dbReference>
<dbReference type="FunFam" id="3.30.1490.30:FF:000001">
    <property type="entry name" value="DNA topoisomerase 2"/>
    <property type="match status" value="1"/>
</dbReference>
<feature type="compositionally biased region" description="Basic and acidic residues" evidence="14">
    <location>
        <begin position="1314"/>
        <end position="1329"/>
    </location>
</feature>
<name>K3X2K0_GLOUD</name>
<dbReference type="VEuPathDB" id="FungiDB:PYU1_G011424"/>
<dbReference type="InterPro" id="IPR018522">
    <property type="entry name" value="TopoIIA_CS"/>
</dbReference>
<evidence type="ECO:0000313" key="18">
    <source>
        <dbReference type="Proteomes" id="UP000019132"/>
    </source>
</evidence>
<dbReference type="InterPro" id="IPR014721">
    <property type="entry name" value="Ribsml_uS5_D2-typ_fold_subgr"/>
</dbReference>
<dbReference type="Gene3D" id="3.30.1360.40">
    <property type="match status" value="1"/>
</dbReference>
<feature type="compositionally biased region" description="Basic residues" evidence="14">
    <location>
        <begin position="1244"/>
        <end position="1262"/>
    </location>
</feature>
<dbReference type="FunFam" id="3.40.50.670:FF:000001">
    <property type="entry name" value="DNA topoisomerase 2"/>
    <property type="match status" value="2"/>
</dbReference>
<dbReference type="InterPro" id="IPR013760">
    <property type="entry name" value="Topo_IIA-like_dom_sf"/>
</dbReference>
<dbReference type="InterPro" id="IPR002205">
    <property type="entry name" value="Topo_IIA_dom_A"/>
</dbReference>
<proteinExistence type="inferred from homology"/>
<comment type="function">
    <text evidence="13">Control of topological states of DNA by transient breakage and subsequent rejoining of DNA strands. Topoisomerase II makes double-strand breaks.</text>
</comment>
<accession>K3X2K0</accession>
<feature type="compositionally biased region" description="Basic residues" evidence="14">
    <location>
        <begin position="40"/>
        <end position="54"/>
    </location>
</feature>
<dbReference type="EMBL" id="GL376571">
    <property type="status" value="NOT_ANNOTATED_CDS"/>
    <property type="molecule type" value="Genomic_DNA"/>
</dbReference>
<dbReference type="InterPro" id="IPR050634">
    <property type="entry name" value="DNA_Topoisomerase_II"/>
</dbReference>
<comment type="catalytic activity">
    <reaction evidence="1 12 13">
        <text>ATP-dependent breakage, passage and rejoining of double-stranded DNA.</text>
        <dbReference type="EC" id="5.6.2.2"/>
    </reaction>
</comment>
<sequence>MDSSDDDVYMPDSPKASKAKTTKAKAPAKKKVSATDGAKKKAPAKKPAAKKKSSKFSDESDISSFAGSDVEMDGGNGGEPSPAKQSIEQIYQKKTQLEHILLRPDTYVGSIEPVTQNMWVFDDENKKMEMRKITYVPGLYKIFDEIIVNACDNKQRDKTMDTLKVKIDAENGEVSVWNNGKGIPVVMHKEHNVYVPELIFGHLLTGSNFDDKKKKTTGGRNGYGAKLANIFSNEFIVETADSNTKQRYKQVFESNMGKKNPPTITSWSKKDFTCITFKPDLARFKMSSLDDDIVALFKKRVYDVAGVTDKSLNVYLNDEKIAIKSFPEYVNLYKDSKKPSNESGSGDEKDTPSSDAVIFDKPDGRWQVGVALSDDGFQQVSFVNGICTTKGGQHVNYITDQITAKLIAVVKKKNKGDTVKPNYIKNHMTVYVSALIDNPAFDSQTKETLTTRSSGFGSTYTLSEKFLKQIEKSGMVERILSFAQYKQTAELRRKGGGGAKKVRLTGIAKLDDANNAGTSKGQDCTLIVTEGDSAKTIAVGGLSVVGRDYYGVFPLRGKLLNVREASHAQILKNEEIQNVVKILGLKYGQKYESTKSLRYGHLMIMADQDHDGSHIKGLVINFIHHFWPSLLQIDGFIQEFITPIVKCTKGKNNSKVFYTIPEYNAWREVTNNGRGWSIKYYKGLGTSTTQEAKEYFSDLKTHQVGFTYDGDEDGDAIDMAFSKKRVEERKDWLRGYQAGTHVDYDVDDMAYSEFVNKELILFSMADNMRSIPSVVDGFKPSQRKVLFCCFKRNLKVEIKVAQLAGYVSEHSAYHHGEQSLNGTIINMAQDFVGSNNVHLLSPNGQFGTRLMGGKDAASPRYIFTNLEQVARRIFDPLDNDVLNYLDDDGQSIEPDFYVPIIPMALVNGSEGIGTGWSSSIPNYNPLDIIKNLRQKLNGEDLSPLVPWYRGFSGHIIEKSSGKPSDNQTFLVQGLYEIKDESTLVISELPVKTWTQTYKQFLESLLESGTIKDFRENHTDAKVLFTITFEPKTLSDICSAPGGVVKKFKLETSISTSNMHLFDSTGHIKKYENPHEILEEFYAIRLDYYGRRKAALLRKLEEQIKILSNKTRFVLAVVDGSLVVSNRKKQDLLEQLVADGYDQVLAKTAKAKKSGDNDEESDEEEATDAARGYDYLLSMKILSLTKERVEKLRAELQDREQEHSKLEATTIEQLWLGDLDQLEAVLVETEEERAKIAASVPTPKKGAKGRKPNGKTAKKSKKRGNSDDDSDYEVSKPKAKARAPPKAKAPPKPTATKVEKESKTPFITSFFGAKEPTKEKEKPKPVKKESSDEEIEVLSLAERLARRGQVTPTKTGAAPVKKASKVQKKLADLASSDEEDQQESDDDVFVMETDDSKAKKPAAKAKAAPKPRAKSGPKKTAVKDDVGSPVKPKGSLKRGSEKVTKTKASPAPKKQKRAAKDSDKDSDAGEEEKSSSPVAPRRGGRVKARITYTEIASDEDEEEEEHNESSEFSEAGDDGSDFE</sequence>
<keyword evidence="9 12" id="KW-0799">Topoisomerase</keyword>
<feature type="domain" description="Topo IIA-type catalytic" evidence="16">
    <location>
        <begin position="771"/>
        <end position="1218"/>
    </location>
</feature>
<comment type="cofactor">
    <cofactor evidence="2">
        <name>Ca(2+)</name>
        <dbReference type="ChEBI" id="CHEBI:29108"/>
    </cofactor>
</comment>
<dbReference type="SUPFAM" id="SSF56719">
    <property type="entry name" value="Type II DNA topoisomerase"/>
    <property type="match status" value="1"/>
</dbReference>
<dbReference type="GO" id="GO:0000819">
    <property type="term" value="P:sister chromatid segregation"/>
    <property type="evidence" value="ECO:0007669"/>
    <property type="project" value="TreeGrafter"/>
</dbReference>
<keyword evidence="11 12" id="KW-0413">Isomerase</keyword>
<dbReference type="SMART" id="SM00387">
    <property type="entry name" value="HATPase_c"/>
    <property type="match status" value="1"/>
</dbReference>
<dbReference type="InterPro" id="IPR013757">
    <property type="entry name" value="Topo_IIA_A_a_sf"/>
</dbReference>
<evidence type="ECO:0000256" key="3">
    <source>
        <dbReference type="ARBA" id="ARBA00001946"/>
    </source>
</evidence>
<keyword evidence="7 13" id="KW-0067">ATP-binding</keyword>
<dbReference type="GO" id="GO:0006265">
    <property type="term" value="P:DNA topological change"/>
    <property type="evidence" value="ECO:0007669"/>
    <property type="project" value="UniProtKB-UniRule"/>
</dbReference>
<dbReference type="Pfam" id="PF16898">
    <property type="entry name" value="TOPRIM_C"/>
    <property type="match status" value="1"/>
</dbReference>
<dbReference type="GO" id="GO:0003677">
    <property type="term" value="F:DNA binding"/>
    <property type="evidence" value="ECO:0007669"/>
    <property type="project" value="UniProtKB-UniRule"/>
</dbReference>
<feature type="compositionally biased region" description="Basic residues" evidence="14">
    <location>
        <begin position="1398"/>
        <end position="1416"/>
    </location>
</feature>
<evidence type="ECO:0000256" key="8">
    <source>
        <dbReference type="ARBA" id="ARBA00022842"/>
    </source>
</evidence>
<feature type="region of interest" description="Disordered" evidence="14">
    <location>
        <begin position="1233"/>
        <end position="1522"/>
    </location>
</feature>
<comment type="cofactor">
    <cofactor evidence="3">
        <name>Mg(2+)</name>
        <dbReference type="ChEBI" id="CHEBI:18420"/>
    </cofactor>
</comment>
<evidence type="ECO:0000256" key="5">
    <source>
        <dbReference type="ARBA" id="ARBA00022723"/>
    </source>
</evidence>
<dbReference type="FunFam" id="3.30.565.10:FF:000004">
    <property type="entry name" value="DNA topoisomerase 2"/>
    <property type="match status" value="1"/>
</dbReference>